<gene>
    <name evidence="1" type="ORF">LS3_26</name>
</gene>
<evidence type="ECO:0000313" key="1">
    <source>
        <dbReference type="EMBL" id="WGG26695.1"/>
    </source>
</evidence>
<reference evidence="1" key="1">
    <citation type="submission" date="2019-09" db="EMBL/GenBank/DDBJ databases">
        <authorList>
            <person name="Kumar P."/>
            <person name="Meghvansi M.K."/>
            <person name="Kamboj D.V."/>
        </authorList>
    </citation>
    <scope>NUCLEOTIDE SEQUENCE</scope>
</reference>
<protein>
    <submittedName>
        <fullName evidence="1">Protein suppressor of silencing</fullName>
    </submittedName>
</protein>
<name>A0ACD4R1S1_9CAUD</name>
<dbReference type="EMBL" id="MN518893">
    <property type="protein sequence ID" value="WGG26695.1"/>
    <property type="molecule type" value="Genomic_DNA"/>
</dbReference>
<organism evidence="1 2">
    <name type="scientific">Escherichia virus LS3</name>
    <dbReference type="NCBI Taxonomy" id="2743777"/>
    <lineage>
        <taxon>Viruses</taxon>
        <taxon>Duplodnaviria</taxon>
        <taxon>Heunggongvirae</taxon>
        <taxon>Uroviricota</taxon>
        <taxon>Caudoviricetes</taxon>
        <taxon>Autographivirales</taxon>
        <taxon>Autotranscriptaviridae</taxon>
        <taxon>Studiervirinae</taxon>
        <taxon>Kayfunavirus</taxon>
        <taxon>Kayfunavirus LS3</taxon>
    </lineage>
</organism>
<evidence type="ECO:0000313" key="2">
    <source>
        <dbReference type="Proteomes" id="UP000510880"/>
    </source>
</evidence>
<dbReference type="Proteomes" id="UP000510880">
    <property type="component" value="Segment"/>
</dbReference>
<keyword evidence="2" id="KW-1185">Reference proteome</keyword>
<sequence length="97" mass="10796">MLSPNAIRVSFSLGALFPTENVENFKKTLCELSRKVLNGEKTTGFEHKMVEVGVTEGLEAVVELVIKKVIVEQLKEDLSDYDSQPSFGSYRRGSSNE</sequence>
<accession>A0ACD4R1S1</accession>
<proteinExistence type="predicted"/>